<protein>
    <submittedName>
        <fullName evidence="1">Uncharacterized protein</fullName>
    </submittedName>
</protein>
<name>A0A4C1Z261_EUMVA</name>
<reference evidence="1 2" key="1">
    <citation type="journal article" date="2019" name="Commun. Biol.">
        <title>The bagworm genome reveals a unique fibroin gene that provides high tensile strength.</title>
        <authorList>
            <person name="Kono N."/>
            <person name="Nakamura H."/>
            <person name="Ohtoshi R."/>
            <person name="Tomita M."/>
            <person name="Numata K."/>
            <person name="Arakawa K."/>
        </authorList>
    </citation>
    <scope>NUCLEOTIDE SEQUENCE [LARGE SCALE GENOMIC DNA]</scope>
</reference>
<dbReference type="Proteomes" id="UP000299102">
    <property type="component" value="Unassembled WGS sequence"/>
</dbReference>
<dbReference type="AlphaFoldDB" id="A0A4C1Z261"/>
<accession>A0A4C1Z261</accession>
<keyword evidence="2" id="KW-1185">Reference proteome</keyword>
<dbReference type="EMBL" id="BGZK01001521">
    <property type="protein sequence ID" value="GBP81620.1"/>
    <property type="molecule type" value="Genomic_DNA"/>
</dbReference>
<proteinExistence type="predicted"/>
<organism evidence="1 2">
    <name type="scientific">Eumeta variegata</name>
    <name type="common">Bagworm moth</name>
    <name type="synonym">Eumeta japonica</name>
    <dbReference type="NCBI Taxonomy" id="151549"/>
    <lineage>
        <taxon>Eukaryota</taxon>
        <taxon>Metazoa</taxon>
        <taxon>Ecdysozoa</taxon>
        <taxon>Arthropoda</taxon>
        <taxon>Hexapoda</taxon>
        <taxon>Insecta</taxon>
        <taxon>Pterygota</taxon>
        <taxon>Neoptera</taxon>
        <taxon>Endopterygota</taxon>
        <taxon>Lepidoptera</taxon>
        <taxon>Glossata</taxon>
        <taxon>Ditrysia</taxon>
        <taxon>Tineoidea</taxon>
        <taxon>Psychidae</taxon>
        <taxon>Oiketicinae</taxon>
        <taxon>Eumeta</taxon>
    </lineage>
</organism>
<evidence type="ECO:0000313" key="1">
    <source>
        <dbReference type="EMBL" id="GBP81620.1"/>
    </source>
</evidence>
<gene>
    <name evidence="1" type="ORF">EVAR_74882_1</name>
</gene>
<comment type="caution">
    <text evidence="1">The sequence shown here is derived from an EMBL/GenBank/DDBJ whole genome shotgun (WGS) entry which is preliminary data.</text>
</comment>
<evidence type="ECO:0000313" key="2">
    <source>
        <dbReference type="Proteomes" id="UP000299102"/>
    </source>
</evidence>
<sequence length="126" mass="13441">MTTNTILEGAAQLVIHPLFDPFLEGDSRETPDGSGRCGEGLRQGLGTKHKKILGPLPPLSSAALGSSLLIELVNPPLISIKREGTLDGEKEYQFTAHILSLNKFSIRSTNTLNGCSPEDAPPNTGY</sequence>